<organism evidence="1">
    <name type="scientific">Pea seed-borne mosaic virus</name>
    <dbReference type="NCBI Taxonomy" id="12208"/>
    <lineage>
        <taxon>Viruses</taxon>
        <taxon>Riboviria</taxon>
        <taxon>Orthornavirae</taxon>
        <taxon>Pisuviricota</taxon>
        <taxon>Stelpaviricetes</taxon>
        <taxon>Patatavirales</taxon>
        <taxon>Potyviridae</taxon>
        <taxon>Potyvirus</taxon>
        <taxon>Potyvirus pisumsemenportati</taxon>
    </lineage>
</organism>
<evidence type="ECO:0000313" key="1">
    <source>
        <dbReference type="EMBL" id="ANI76459.1"/>
    </source>
</evidence>
<accession>A0A191TAZ8</accession>
<dbReference type="GeneID" id="12987415"/>
<name>A0A191TAZ8_9POTV</name>
<sequence length="78" mass="9261" precursor="true">KLSRRPEKFLHRLAICTTIATNYVIFKSEAWFWRIVRKQRLELFQGSMDGAFELIFGRRQTDHPLGAHKVAADVSKWW</sequence>
<feature type="non-terminal residue" evidence="1">
    <location>
        <position position="1"/>
    </location>
</feature>
<dbReference type="EMBL" id="KU870637">
    <property type="protein sequence ID" value="ANI76459.1"/>
    <property type="molecule type" value="Genomic_RNA"/>
</dbReference>
<protein>
    <submittedName>
        <fullName evidence="1">PIPO</fullName>
    </submittedName>
</protein>
<proteinExistence type="predicted"/>
<dbReference type="RefSeq" id="YP_006393461.1">
    <property type="nucleotide sequence ID" value="NC_001671.1"/>
</dbReference>
<dbReference type="KEGG" id="vg:12987415"/>
<reference evidence="1" key="1">
    <citation type="journal article" date="2016" name="J. Proteomics">
        <title>Proteomics offers insight to the mechanism behind Pisum sativum L. response to Pea seed-borne mosaic virus (PSbMV).</title>
        <authorList>
            <person name="Cerna H."/>
            <person name="Cerny M."/>
            <person name="Habanova H."/>
            <person name="Safarova D."/>
            <person name="Abushamsiya K."/>
            <person name="Navratil M."/>
            <person name="Brzobohaty B."/>
        </authorList>
    </citation>
    <scope>NUCLEOTIDE SEQUENCE</scope>
    <source>
        <strain evidence="1">PSB117CZ</strain>
    </source>
</reference>